<dbReference type="EMBL" id="CP002689">
    <property type="protein sequence ID" value="AEE12141.1"/>
    <property type="molecule type" value="Genomic_DNA"/>
</dbReference>
<sequence>MKRILPLLMCIALMVSCKSSEPNPTECETYRATFRATPNSFPGKGGAGHIEGILEQIGSDGEAINQRQLKADEFTISLKEGDASEITIDNAQKSFVVKEGSDEVDFILEAVVTAHPSSTQLITIHRESNQLQLPLAYVTEYNVNPAGDAFVTTHANNTSGYFTFPEAVEKFASITIAGKQYHLPTIAEWQAIVPRYRGMPNFVEFDHDCDFRDVEETVMVHGTEITSTNDYYSASTGKIKATYAIRFKGTDLLSAWRYEYIVNPDDDSPASMMMKITCRPVSRTASIEEVSQPAFWEPTAEDIVRIFPSCGWKRHDEQSGKDAIRLMKTSGYYWAVDQENNDRGWRMGYYSHCADSGNSNPKTCGFTIRLFK</sequence>
<name>F4KLN4_PORAD</name>
<accession>F4KLN4</accession>
<dbReference type="RefSeq" id="WP_013759830.1">
    <property type="nucleotide sequence ID" value="NC_015501.1"/>
</dbReference>
<organism evidence="1 2">
    <name type="scientific">Porphyromonas asaccharolytica (strain ATCC 25260 / DSM 20707 / BCRC 10618 / CCUG 7834 / JCM 6326 / LMG 13178 / VPI 4198 / B440)</name>
    <name type="common">Bacteroides asaccharolyticus</name>
    <dbReference type="NCBI Taxonomy" id="879243"/>
    <lineage>
        <taxon>Bacteria</taxon>
        <taxon>Pseudomonadati</taxon>
        <taxon>Bacteroidota</taxon>
        <taxon>Bacteroidia</taxon>
        <taxon>Bacteroidales</taxon>
        <taxon>Porphyromonadaceae</taxon>
        <taxon>Porphyromonas</taxon>
    </lineage>
</organism>
<evidence type="ECO:0000313" key="1">
    <source>
        <dbReference type="EMBL" id="AEE12141.1"/>
    </source>
</evidence>
<reference evidence="2" key="1">
    <citation type="submission" date="2011-04" db="EMBL/GenBank/DDBJ databases">
        <title>The complete genome of Porphyromonas asaccharolytica DSM 20707.</title>
        <authorList>
            <person name="Lucas S."/>
            <person name="Han J."/>
            <person name="Lapidus A."/>
            <person name="Bruce D."/>
            <person name="Goodwin L."/>
            <person name="Pitluck S."/>
            <person name="Peters L."/>
            <person name="Kyrpides N."/>
            <person name="Mavromatis K."/>
            <person name="Ivanova N."/>
            <person name="Ovchinnikova G."/>
            <person name="Pagani I."/>
            <person name="Lu M."/>
            <person name="Detter J.C."/>
            <person name="Tapia R."/>
            <person name="Han C."/>
            <person name="Land M."/>
            <person name="Hauser L."/>
            <person name="Markowitz V."/>
            <person name="Cheng J.-F."/>
            <person name="Hugenholtz P."/>
            <person name="Woyke T."/>
            <person name="Wu D."/>
            <person name="Gronow S."/>
            <person name="Wellnitz S."/>
            <person name="Brambilla E."/>
            <person name="Klenk H.-P."/>
            <person name="Eisen J.A."/>
        </authorList>
    </citation>
    <scope>NUCLEOTIDE SEQUENCE [LARGE SCALE GENOMIC DNA]</scope>
    <source>
        <strain evidence="2">ATCC 25260 / DSM 20707 / VPI 4198</strain>
    </source>
</reference>
<evidence type="ECO:0008006" key="3">
    <source>
        <dbReference type="Google" id="ProtNLM"/>
    </source>
</evidence>
<protein>
    <recommendedName>
        <fullName evidence="3">Lipoprotein</fullName>
    </recommendedName>
</protein>
<evidence type="ECO:0000313" key="2">
    <source>
        <dbReference type="Proteomes" id="UP000006545"/>
    </source>
</evidence>
<dbReference type="OrthoDB" id="1014883at2"/>
<gene>
    <name evidence="1" type="ordered locus">Poras_0187</name>
</gene>
<dbReference type="PROSITE" id="PS51257">
    <property type="entry name" value="PROKAR_LIPOPROTEIN"/>
    <property type="match status" value="1"/>
</dbReference>
<dbReference type="STRING" id="879243.Poras_0187"/>
<dbReference type="Proteomes" id="UP000006545">
    <property type="component" value="Chromosome"/>
</dbReference>
<dbReference type="HOGENOM" id="CLU_743650_0_0_10"/>
<proteinExistence type="predicted"/>
<keyword evidence="2" id="KW-1185">Reference proteome</keyword>
<dbReference type="AlphaFoldDB" id="F4KLN4"/>
<dbReference type="KEGG" id="pah:Poras_0187"/>